<reference evidence="1 2" key="3">
    <citation type="journal article" date="2010" name="BMC Genomics">
        <title>Transcriptome sequencing and comparative analysis of cucumber flowers with different sex types.</title>
        <authorList>
            <person name="Guo S."/>
            <person name="Zheng Y."/>
            <person name="Joung J.G."/>
            <person name="Liu S."/>
            <person name="Zhang Z."/>
            <person name="Crasta O.R."/>
            <person name="Sobral B.W."/>
            <person name="Xu Y."/>
            <person name="Huang S."/>
            <person name="Fei Z."/>
        </authorList>
    </citation>
    <scope>NUCLEOTIDE SEQUENCE [LARGE SCALE GENOMIC DNA]</scope>
    <source>
        <strain evidence="2">cv. 9930</strain>
    </source>
</reference>
<dbReference type="EMBL" id="CM002924">
    <property type="protein sequence ID" value="KGN60441.1"/>
    <property type="molecule type" value="Genomic_DNA"/>
</dbReference>
<proteinExistence type="predicted"/>
<evidence type="ECO:0000313" key="1">
    <source>
        <dbReference type="EMBL" id="KGN60441.1"/>
    </source>
</evidence>
<protein>
    <submittedName>
        <fullName evidence="1">Uncharacterized protein</fullName>
    </submittedName>
</protein>
<dbReference type="AlphaFoldDB" id="A0A0A0LKB7"/>
<sequence length="78" mass="8644">MEYGIGRRIKTRNDDESGSGVPICLGEEGLIYLFLHGVKSRHVAVFYHGNPKATEGAEEVHTCKEKAKSKMHCVISAR</sequence>
<name>A0A0A0LKB7_CUCSA</name>
<organism evidence="1 2">
    <name type="scientific">Cucumis sativus</name>
    <name type="common">Cucumber</name>
    <dbReference type="NCBI Taxonomy" id="3659"/>
    <lineage>
        <taxon>Eukaryota</taxon>
        <taxon>Viridiplantae</taxon>
        <taxon>Streptophyta</taxon>
        <taxon>Embryophyta</taxon>
        <taxon>Tracheophyta</taxon>
        <taxon>Spermatophyta</taxon>
        <taxon>Magnoliopsida</taxon>
        <taxon>eudicotyledons</taxon>
        <taxon>Gunneridae</taxon>
        <taxon>Pentapetalae</taxon>
        <taxon>rosids</taxon>
        <taxon>fabids</taxon>
        <taxon>Cucurbitales</taxon>
        <taxon>Cucurbitaceae</taxon>
        <taxon>Benincaseae</taxon>
        <taxon>Cucumis</taxon>
    </lineage>
</organism>
<reference evidence="1 2" key="1">
    <citation type="journal article" date="2009" name="Nat. Genet.">
        <title>The genome of the cucumber, Cucumis sativus L.</title>
        <authorList>
            <person name="Huang S."/>
            <person name="Li R."/>
            <person name="Zhang Z."/>
            <person name="Li L."/>
            <person name="Gu X."/>
            <person name="Fan W."/>
            <person name="Lucas W.J."/>
            <person name="Wang X."/>
            <person name="Xie B."/>
            <person name="Ni P."/>
            <person name="Ren Y."/>
            <person name="Zhu H."/>
            <person name="Li J."/>
            <person name="Lin K."/>
            <person name="Jin W."/>
            <person name="Fei Z."/>
            <person name="Li G."/>
            <person name="Staub J."/>
            <person name="Kilian A."/>
            <person name="van der Vossen E.A."/>
            <person name="Wu Y."/>
            <person name="Guo J."/>
            <person name="He J."/>
            <person name="Jia Z."/>
            <person name="Ren Y."/>
            <person name="Tian G."/>
            <person name="Lu Y."/>
            <person name="Ruan J."/>
            <person name="Qian W."/>
            <person name="Wang M."/>
            <person name="Huang Q."/>
            <person name="Li B."/>
            <person name="Xuan Z."/>
            <person name="Cao J."/>
            <person name="Asan"/>
            <person name="Wu Z."/>
            <person name="Zhang J."/>
            <person name="Cai Q."/>
            <person name="Bai Y."/>
            <person name="Zhao B."/>
            <person name="Han Y."/>
            <person name="Li Y."/>
            <person name="Li X."/>
            <person name="Wang S."/>
            <person name="Shi Q."/>
            <person name="Liu S."/>
            <person name="Cho W.K."/>
            <person name="Kim J.Y."/>
            <person name="Xu Y."/>
            <person name="Heller-Uszynska K."/>
            <person name="Miao H."/>
            <person name="Cheng Z."/>
            <person name="Zhang S."/>
            <person name="Wu J."/>
            <person name="Yang Y."/>
            <person name="Kang H."/>
            <person name="Li M."/>
            <person name="Liang H."/>
            <person name="Ren X."/>
            <person name="Shi Z."/>
            <person name="Wen M."/>
            <person name="Jian M."/>
            <person name="Yang H."/>
            <person name="Zhang G."/>
            <person name="Yang Z."/>
            <person name="Chen R."/>
            <person name="Liu S."/>
            <person name="Li J."/>
            <person name="Ma L."/>
            <person name="Liu H."/>
            <person name="Zhou Y."/>
            <person name="Zhao J."/>
            <person name="Fang X."/>
            <person name="Li G."/>
            <person name="Fang L."/>
            <person name="Li Y."/>
            <person name="Liu D."/>
            <person name="Zheng H."/>
            <person name="Zhang Y."/>
            <person name="Qin N."/>
            <person name="Li Z."/>
            <person name="Yang G."/>
            <person name="Yang S."/>
            <person name="Bolund L."/>
            <person name="Kristiansen K."/>
            <person name="Zheng H."/>
            <person name="Li S."/>
            <person name="Zhang X."/>
            <person name="Yang H."/>
            <person name="Wang J."/>
            <person name="Sun R."/>
            <person name="Zhang B."/>
            <person name="Jiang S."/>
            <person name="Wang J."/>
            <person name="Du Y."/>
            <person name="Li S."/>
        </authorList>
    </citation>
    <scope>NUCLEOTIDE SEQUENCE [LARGE SCALE GENOMIC DNA]</scope>
    <source>
        <strain evidence="2">cv. 9930</strain>
    </source>
</reference>
<keyword evidence="2" id="KW-1185">Reference proteome</keyword>
<dbReference type="Proteomes" id="UP000029981">
    <property type="component" value="Chromosome 3"/>
</dbReference>
<dbReference type="Gramene" id="KGN60441">
    <property type="protein sequence ID" value="KGN60441"/>
    <property type="gene ID" value="Csa_3G911270"/>
</dbReference>
<accession>A0A0A0LKB7</accession>
<reference evidence="1 2" key="2">
    <citation type="journal article" date="2009" name="PLoS ONE">
        <title>An integrated genetic and cytogenetic map of the cucumber genome.</title>
        <authorList>
            <person name="Ren Y."/>
            <person name="Zhang Z."/>
            <person name="Liu J."/>
            <person name="Staub J.E."/>
            <person name="Han Y."/>
            <person name="Cheng Z."/>
            <person name="Li X."/>
            <person name="Lu J."/>
            <person name="Miao H."/>
            <person name="Kang H."/>
            <person name="Xie B."/>
            <person name="Gu X."/>
            <person name="Wang X."/>
            <person name="Du Y."/>
            <person name="Jin W."/>
            <person name="Huang S."/>
        </authorList>
    </citation>
    <scope>NUCLEOTIDE SEQUENCE [LARGE SCALE GENOMIC DNA]</scope>
    <source>
        <strain evidence="2">cv. 9930</strain>
    </source>
</reference>
<evidence type="ECO:0000313" key="2">
    <source>
        <dbReference type="Proteomes" id="UP000029981"/>
    </source>
</evidence>
<gene>
    <name evidence="1" type="ORF">Csa_3G911270</name>
</gene>
<reference evidence="1 2" key="4">
    <citation type="journal article" date="2011" name="BMC Genomics">
        <title>RNA-Seq improves annotation of protein-coding genes in the cucumber genome.</title>
        <authorList>
            <person name="Li Z."/>
            <person name="Zhang Z."/>
            <person name="Yan P."/>
            <person name="Huang S."/>
            <person name="Fei Z."/>
            <person name="Lin K."/>
        </authorList>
    </citation>
    <scope>NUCLEOTIDE SEQUENCE [LARGE SCALE GENOMIC DNA]</scope>
    <source>
        <strain evidence="2">cv. 9930</strain>
    </source>
</reference>